<evidence type="ECO:0000259" key="2">
    <source>
        <dbReference type="PROSITE" id="PS51186"/>
    </source>
</evidence>
<dbReference type="PANTHER" id="PTHR43617">
    <property type="entry name" value="L-AMINO ACID N-ACETYLTRANSFERASE"/>
    <property type="match status" value="1"/>
</dbReference>
<dbReference type="InterPro" id="IPR016181">
    <property type="entry name" value="Acyl_CoA_acyltransferase"/>
</dbReference>
<organism evidence="3 4">
    <name type="scientific">Lentzea xinjiangensis</name>
    <dbReference type="NCBI Taxonomy" id="402600"/>
    <lineage>
        <taxon>Bacteria</taxon>
        <taxon>Bacillati</taxon>
        <taxon>Actinomycetota</taxon>
        <taxon>Actinomycetes</taxon>
        <taxon>Pseudonocardiales</taxon>
        <taxon>Pseudonocardiaceae</taxon>
        <taxon>Lentzea</taxon>
    </lineage>
</organism>
<dbReference type="STRING" id="402600.SAMN05216188_11454"/>
<dbReference type="CDD" id="cd04301">
    <property type="entry name" value="NAT_SF"/>
    <property type="match status" value="1"/>
</dbReference>
<dbReference type="PROSITE" id="PS51186">
    <property type="entry name" value="GNAT"/>
    <property type="match status" value="1"/>
</dbReference>
<dbReference type="Gene3D" id="3.40.630.30">
    <property type="match status" value="1"/>
</dbReference>
<proteinExistence type="predicted"/>
<dbReference type="AlphaFoldDB" id="A0A1H9RAC5"/>
<name>A0A1H9RAC5_9PSEU</name>
<evidence type="ECO:0000313" key="4">
    <source>
        <dbReference type="Proteomes" id="UP000199352"/>
    </source>
</evidence>
<dbReference type="GO" id="GO:0016747">
    <property type="term" value="F:acyltransferase activity, transferring groups other than amino-acyl groups"/>
    <property type="evidence" value="ECO:0007669"/>
    <property type="project" value="InterPro"/>
</dbReference>
<feature type="region of interest" description="Disordered" evidence="1">
    <location>
        <begin position="1"/>
        <end position="20"/>
    </location>
</feature>
<reference evidence="4" key="1">
    <citation type="submission" date="2016-10" db="EMBL/GenBank/DDBJ databases">
        <authorList>
            <person name="Varghese N."/>
            <person name="Submissions S."/>
        </authorList>
    </citation>
    <scope>NUCLEOTIDE SEQUENCE [LARGE SCALE GENOMIC DNA]</scope>
    <source>
        <strain evidence="4">CGMCC 4.3525</strain>
    </source>
</reference>
<dbReference type="InterPro" id="IPR000182">
    <property type="entry name" value="GNAT_dom"/>
</dbReference>
<dbReference type="Proteomes" id="UP000199352">
    <property type="component" value="Unassembled WGS sequence"/>
</dbReference>
<dbReference type="EMBL" id="FOFR01000014">
    <property type="protein sequence ID" value="SER69640.1"/>
    <property type="molecule type" value="Genomic_DNA"/>
</dbReference>
<accession>A0A1H9RAC5</accession>
<dbReference type="Pfam" id="PF00583">
    <property type="entry name" value="Acetyltransf_1"/>
    <property type="match status" value="1"/>
</dbReference>
<evidence type="ECO:0000256" key="1">
    <source>
        <dbReference type="SAM" id="MobiDB-lite"/>
    </source>
</evidence>
<evidence type="ECO:0000313" key="3">
    <source>
        <dbReference type="EMBL" id="SER69640.1"/>
    </source>
</evidence>
<feature type="domain" description="N-acetyltransferase" evidence="2">
    <location>
        <begin position="20"/>
        <end position="162"/>
    </location>
</feature>
<keyword evidence="3" id="KW-0808">Transferase</keyword>
<protein>
    <submittedName>
        <fullName evidence="3">Acetyltransferase (GNAT) family protein</fullName>
    </submittedName>
</protein>
<dbReference type="SUPFAM" id="SSF55729">
    <property type="entry name" value="Acyl-CoA N-acyltransferases (Nat)"/>
    <property type="match status" value="1"/>
</dbReference>
<dbReference type="InterPro" id="IPR050276">
    <property type="entry name" value="MshD_Acetyltransferase"/>
</dbReference>
<keyword evidence="4" id="KW-1185">Reference proteome</keyword>
<gene>
    <name evidence="3" type="ORF">SAMN05216188_11454</name>
</gene>
<sequence>MLGAAGPVVRDAPPESGRPVEVRDYETADEPSWLRCRALGLLDTSHGDEARQFKVRTDLELVAAGDNVVIGLLDVAVPGAEATIDVAVVHPDHRRRGIASALLGQALQRLERCGVHTVDAWVRDDEPALAWFARHGFVEAEQYLRIHASAEEVGTVLSVKHGLEPVAAVLHARVERETEMRHRFERVQVCRRMVRVLA</sequence>